<keyword evidence="5" id="KW-1185">Reference proteome</keyword>
<feature type="transmembrane region" description="Helical" evidence="2">
    <location>
        <begin position="172"/>
        <end position="190"/>
    </location>
</feature>
<sequence length="454" mass="53082">MDQHHSKSFGAFNQLNSQLFKPKPLSFRLQIGPLPTEIPQVLKQGLVTPSTNDNDSNYSPSPQLRAFKSYRVSTEMLNGSPIDQIQLIIRENENLKKSLNQKQKIIETLTKSQKTKIRLDFNDLKKNSRFHNQPQSKQEAIKPKQLKQSNLFLKIIINVQSYQKLMIISLKMMNVTSLLLIIFLITIPLAKIKRSILNKQNYNHITTSQAIFDVIKRGNQVEETRIQFEIKCIGTEIEEAQMGKDVVKYKFTITKIDLSTGTKTSHDFVRRYTHFLWLQNELQNKQIGRVIPSLPDKQTVYDKDKRKIEFVYFMQKILSNKKLQQTDCLERFFSKELCVINQFNNLQDFDNFQHYIDNMKESQSMINIFINTGISFMNMFQKVCNYNSVQVLPRIPDENDKQLEEYKKDLELNKLSTEIIASDLHKIVQKLQIQARSLSNSFDIFSNFFGNDSE</sequence>
<feature type="domain" description="PX" evidence="3">
    <location>
        <begin position="227"/>
        <end position="376"/>
    </location>
</feature>
<dbReference type="SMART" id="SM00312">
    <property type="entry name" value="PX"/>
    <property type="match status" value="1"/>
</dbReference>
<reference evidence="4" key="1">
    <citation type="submission" date="2021-01" db="EMBL/GenBank/DDBJ databases">
        <authorList>
            <consortium name="Genoscope - CEA"/>
            <person name="William W."/>
        </authorList>
    </citation>
    <scope>NUCLEOTIDE SEQUENCE</scope>
</reference>
<comment type="caution">
    <text evidence="4">The sequence shown here is derived from an EMBL/GenBank/DDBJ whole genome shotgun (WGS) entry which is preliminary data.</text>
</comment>
<dbReference type="PANTHER" id="PTHR10555:SF170">
    <property type="entry name" value="FI18122P1"/>
    <property type="match status" value="1"/>
</dbReference>
<dbReference type="GO" id="GO:0035091">
    <property type="term" value="F:phosphatidylinositol binding"/>
    <property type="evidence" value="ECO:0007669"/>
    <property type="project" value="InterPro"/>
</dbReference>
<feature type="coiled-coil region" evidence="1">
    <location>
        <begin position="82"/>
        <end position="112"/>
    </location>
</feature>
<organism evidence="4 5">
    <name type="scientific">Paramecium sonneborni</name>
    <dbReference type="NCBI Taxonomy" id="65129"/>
    <lineage>
        <taxon>Eukaryota</taxon>
        <taxon>Sar</taxon>
        <taxon>Alveolata</taxon>
        <taxon>Ciliophora</taxon>
        <taxon>Intramacronucleata</taxon>
        <taxon>Oligohymenophorea</taxon>
        <taxon>Peniculida</taxon>
        <taxon>Parameciidae</taxon>
        <taxon>Paramecium</taxon>
    </lineage>
</organism>
<dbReference type="PANTHER" id="PTHR10555">
    <property type="entry name" value="SORTING NEXIN"/>
    <property type="match status" value="1"/>
</dbReference>
<dbReference type="Proteomes" id="UP000692954">
    <property type="component" value="Unassembled WGS sequence"/>
</dbReference>
<evidence type="ECO:0000259" key="3">
    <source>
        <dbReference type="PROSITE" id="PS50195"/>
    </source>
</evidence>
<evidence type="ECO:0000256" key="2">
    <source>
        <dbReference type="SAM" id="Phobius"/>
    </source>
</evidence>
<protein>
    <recommendedName>
        <fullName evidence="3">PX domain-containing protein</fullName>
    </recommendedName>
</protein>
<keyword evidence="2" id="KW-0812">Transmembrane</keyword>
<dbReference type="PROSITE" id="PS50195">
    <property type="entry name" value="PX"/>
    <property type="match status" value="1"/>
</dbReference>
<evidence type="ECO:0000313" key="4">
    <source>
        <dbReference type="EMBL" id="CAD8092725.1"/>
    </source>
</evidence>
<gene>
    <name evidence="4" type="ORF">PSON_ATCC_30995.1.T0590218</name>
</gene>
<accession>A0A8S1NTL0</accession>
<dbReference type="InterPro" id="IPR001683">
    <property type="entry name" value="PX_dom"/>
</dbReference>
<dbReference type="GO" id="GO:0005768">
    <property type="term" value="C:endosome"/>
    <property type="evidence" value="ECO:0007669"/>
    <property type="project" value="TreeGrafter"/>
</dbReference>
<dbReference type="AlphaFoldDB" id="A0A8S1NTL0"/>
<name>A0A8S1NTL0_9CILI</name>
<dbReference type="EMBL" id="CAJJDN010000059">
    <property type="protein sequence ID" value="CAD8092725.1"/>
    <property type="molecule type" value="Genomic_DNA"/>
</dbReference>
<dbReference type="OrthoDB" id="10254720at2759"/>
<keyword evidence="2" id="KW-1133">Transmembrane helix</keyword>
<evidence type="ECO:0000256" key="1">
    <source>
        <dbReference type="SAM" id="Coils"/>
    </source>
</evidence>
<dbReference type="Pfam" id="PF00787">
    <property type="entry name" value="PX"/>
    <property type="match status" value="1"/>
</dbReference>
<keyword evidence="1" id="KW-0175">Coiled coil</keyword>
<proteinExistence type="predicted"/>
<keyword evidence="2" id="KW-0472">Membrane</keyword>
<evidence type="ECO:0000313" key="5">
    <source>
        <dbReference type="Proteomes" id="UP000692954"/>
    </source>
</evidence>